<feature type="region of interest" description="Disordered" evidence="1">
    <location>
        <begin position="1"/>
        <end position="61"/>
    </location>
</feature>
<dbReference type="EMBL" id="AMCI01002651">
    <property type="protein sequence ID" value="EJX02192.1"/>
    <property type="molecule type" value="Genomic_DNA"/>
</dbReference>
<dbReference type="AlphaFoldDB" id="J9G4Q6"/>
<organism evidence="2">
    <name type="scientific">gut metagenome</name>
    <dbReference type="NCBI Taxonomy" id="749906"/>
    <lineage>
        <taxon>unclassified sequences</taxon>
        <taxon>metagenomes</taxon>
        <taxon>organismal metagenomes</taxon>
    </lineage>
</organism>
<gene>
    <name evidence="2" type="ORF">EVA_09701</name>
</gene>
<name>J9G4Q6_9ZZZZ</name>
<feature type="compositionally biased region" description="Basic and acidic residues" evidence="1">
    <location>
        <begin position="1"/>
        <end position="12"/>
    </location>
</feature>
<sequence length="78" mass="8495">MPAPQRPREHPRSATVTLRSILPITAFETGLPDNRKHPDTKPRLEKPDAAEKPPATPVDPLLVHTPSAIVGVHSVPSR</sequence>
<accession>J9G4Q6</accession>
<reference evidence="2" key="1">
    <citation type="journal article" date="2012" name="PLoS ONE">
        <title>Gene sets for utilization of primary and secondary nutrition supplies in the distal gut of endangered iberian lynx.</title>
        <authorList>
            <person name="Alcaide M."/>
            <person name="Messina E."/>
            <person name="Richter M."/>
            <person name="Bargiela R."/>
            <person name="Peplies J."/>
            <person name="Huws S.A."/>
            <person name="Newbold C.J."/>
            <person name="Golyshin P.N."/>
            <person name="Simon M.A."/>
            <person name="Lopez G."/>
            <person name="Yakimov M.M."/>
            <person name="Ferrer M."/>
        </authorList>
    </citation>
    <scope>NUCLEOTIDE SEQUENCE</scope>
</reference>
<feature type="compositionally biased region" description="Basic and acidic residues" evidence="1">
    <location>
        <begin position="33"/>
        <end position="51"/>
    </location>
</feature>
<evidence type="ECO:0000256" key="1">
    <source>
        <dbReference type="SAM" id="MobiDB-lite"/>
    </source>
</evidence>
<proteinExistence type="predicted"/>
<evidence type="ECO:0000313" key="2">
    <source>
        <dbReference type="EMBL" id="EJX02192.1"/>
    </source>
</evidence>
<comment type="caution">
    <text evidence="2">The sequence shown here is derived from an EMBL/GenBank/DDBJ whole genome shotgun (WGS) entry which is preliminary data.</text>
</comment>
<protein>
    <submittedName>
        <fullName evidence="2">Uncharacterized protein</fullName>
    </submittedName>
</protein>